<keyword evidence="1" id="KW-1133">Transmembrane helix</keyword>
<protein>
    <submittedName>
        <fullName evidence="2">Uncharacterized protein</fullName>
    </submittedName>
</protein>
<feature type="transmembrane region" description="Helical" evidence="1">
    <location>
        <begin position="112"/>
        <end position="132"/>
    </location>
</feature>
<feature type="transmembrane region" description="Helical" evidence="1">
    <location>
        <begin position="5"/>
        <end position="22"/>
    </location>
</feature>
<proteinExistence type="predicted"/>
<sequence length="314" mass="35419">MASWIWLTCLLSLAAFLFLAISGSRTPKSITSRVAALFFAVAALISMAVFVSTIPSPGTAETYLFSFVGMNAHLGFRVSFATVISIISVYFTATVLTNRVMRRRHLFTDKQIHTFCTQLAWWTFGLSFLVMSPTLSQAWLGSLICTLGVIWFLLFDARNILSSGQTRTLSLLVIVAFLAQTLPTWLAWHVYHTVQLTLIRHEHKIGRVAHGAAWVLWLWLAGLLIQWGTLYTIRGMTRDKMSRTACLWLSFALYTASGFYLWAAWPVVVTAHWMTVVVIALAIGISLSLLPLLFGMIRERRVEKSEKRPESMHR</sequence>
<feature type="transmembrane region" description="Helical" evidence="1">
    <location>
        <begin position="271"/>
        <end position="297"/>
    </location>
</feature>
<gene>
    <name evidence="2" type="ORF">ACFSB2_13975</name>
</gene>
<feature type="transmembrane region" description="Helical" evidence="1">
    <location>
        <begin position="245"/>
        <end position="265"/>
    </location>
</feature>
<feature type="transmembrane region" description="Helical" evidence="1">
    <location>
        <begin position="138"/>
        <end position="157"/>
    </location>
</feature>
<keyword evidence="3" id="KW-1185">Reference proteome</keyword>
<dbReference type="EMBL" id="JBHUCX010000035">
    <property type="protein sequence ID" value="MFD1675806.1"/>
    <property type="molecule type" value="Genomic_DNA"/>
</dbReference>
<feature type="transmembrane region" description="Helical" evidence="1">
    <location>
        <begin position="211"/>
        <end position="233"/>
    </location>
</feature>
<feature type="transmembrane region" description="Helical" evidence="1">
    <location>
        <begin position="74"/>
        <end position="100"/>
    </location>
</feature>
<keyword evidence="1" id="KW-0472">Membrane</keyword>
<accession>A0ABW4JHA6</accession>
<feature type="transmembrane region" description="Helical" evidence="1">
    <location>
        <begin position="169"/>
        <end position="191"/>
    </location>
</feature>
<evidence type="ECO:0000313" key="2">
    <source>
        <dbReference type="EMBL" id="MFD1675806.1"/>
    </source>
</evidence>
<dbReference type="RefSeq" id="WP_377943687.1">
    <property type="nucleotide sequence ID" value="NZ_JBHUCX010000035.1"/>
</dbReference>
<evidence type="ECO:0000313" key="3">
    <source>
        <dbReference type="Proteomes" id="UP001597079"/>
    </source>
</evidence>
<keyword evidence="1" id="KW-0812">Transmembrane</keyword>
<comment type="caution">
    <text evidence="2">The sequence shown here is derived from an EMBL/GenBank/DDBJ whole genome shotgun (WGS) entry which is preliminary data.</text>
</comment>
<dbReference type="Proteomes" id="UP001597079">
    <property type="component" value="Unassembled WGS sequence"/>
</dbReference>
<name>A0ABW4JHA6_9BACL</name>
<reference evidence="3" key="1">
    <citation type="journal article" date="2019" name="Int. J. Syst. Evol. Microbiol.">
        <title>The Global Catalogue of Microorganisms (GCM) 10K type strain sequencing project: providing services to taxonomists for standard genome sequencing and annotation.</title>
        <authorList>
            <consortium name="The Broad Institute Genomics Platform"/>
            <consortium name="The Broad Institute Genome Sequencing Center for Infectious Disease"/>
            <person name="Wu L."/>
            <person name="Ma J."/>
        </authorList>
    </citation>
    <scope>NUCLEOTIDE SEQUENCE [LARGE SCALE GENOMIC DNA]</scope>
    <source>
        <strain evidence="3">CGMCC 1.12286</strain>
    </source>
</reference>
<evidence type="ECO:0000256" key="1">
    <source>
        <dbReference type="SAM" id="Phobius"/>
    </source>
</evidence>
<feature type="transmembrane region" description="Helical" evidence="1">
    <location>
        <begin position="34"/>
        <end position="54"/>
    </location>
</feature>
<organism evidence="2 3">
    <name type="scientific">Alicyclobacillus fodiniaquatilis</name>
    <dbReference type="NCBI Taxonomy" id="1661150"/>
    <lineage>
        <taxon>Bacteria</taxon>
        <taxon>Bacillati</taxon>
        <taxon>Bacillota</taxon>
        <taxon>Bacilli</taxon>
        <taxon>Bacillales</taxon>
        <taxon>Alicyclobacillaceae</taxon>
        <taxon>Alicyclobacillus</taxon>
    </lineage>
</organism>